<dbReference type="AlphaFoldDB" id="A0AAV2EQE2"/>
<sequence>MDDYIVQLDGGGHCVHKSAGKRSLKFDLNIEYTGNDDDLLKLGQSSYDSYQHPEDLDDPASVEHAPDIVVANVEPVGVVEEQ</sequence>
<dbReference type="Proteomes" id="UP001497516">
    <property type="component" value="Chromosome 5"/>
</dbReference>
<evidence type="ECO:0000313" key="2">
    <source>
        <dbReference type="Proteomes" id="UP001497516"/>
    </source>
</evidence>
<accession>A0AAV2EQE2</accession>
<gene>
    <name evidence="1" type="ORF">LTRI10_LOCUS28622</name>
</gene>
<protein>
    <submittedName>
        <fullName evidence="1">Uncharacterized protein</fullName>
    </submittedName>
</protein>
<reference evidence="1 2" key="1">
    <citation type="submission" date="2024-04" db="EMBL/GenBank/DDBJ databases">
        <authorList>
            <person name="Fracassetti M."/>
        </authorList>
    </citation>
    <scope>NUCLEOTIDE SEQUENCE [LARGE SCALE GENOMIC DNA]</scope>
</reference>
<organism evidence="1 2">
    <name type="scientific">Linum trigynum</name>
    <dbReference type="NCBI Taxonomy" id="586398"/>
    <lineage>
        <taxon>Eukaryota</taxon>
        <taxon>Viridiplantae</taxon>
        <taxon>Streptophyta</taxon>
        <taxon>Embryophyta</taxon>
        <taxon>Tracheophyta</taxon>
        <taxon>Spermatophyta</taxon>
        <taxon>Magnoliopsida</taxon>
        <taxon>eudicotyledons</taxon>
        <taxon>Gunneridae</taxon>
        <taxon>Pentapetalae</taxon>
        <taxon>rosids</taxon>
        <taxon>fabids</taxon>
        <taxon>Malpighiales</taxon>
        <taxon>Linaceae</taxon>
        <taxon>Linum</taxon>
    </lineage>
</organism>
<keyword evidence="2" id="KW-1185">Reference proteome</keyword>
<evidence type="ECO:0000313" key="1">
    <source>
        <dbReference type="EMBL" id="CAL1387650.1"/>
    </source>
</evidence>
<proteinExistence type="predicted"/>
<name>A0AAV2EQE2_9ROSI</name>
<dbReference type="EMBL" id="OZ034818">
    <property type="protein sequence ID" value="CAL1387650.1"/>
    <property type="molecule type" value="Genomic_DNA"/>
</dbReference>